<organism evidence="2 3">
    <name type="scientific">Chlamydomonas reinhardtii</name>
    <name type="common">Chlamydomonas smithii</name>
    <dbReference type="NCBI Taxonomy" id="3055"/>
    <lineage>
        <taxon>Eukaryota</taxon>
        <taxon>Viridiplantae</taxon>
        <taxon>Chlorophyta</taxon>
        <taxon>core chlorophytes</taxon>
        <taxon>Chlorophyceae</taxon>
        <taxon>CS clade</taxon>
        <taxon>Chlamydomonadales</taxon>
        <taxon>Chlamydomonadaceae</taxon>
        <taxon>Chlamydomonas</taxon>
    </lineage>
</organism>
<name>A0A2K3DKH7_CHLRE</name>
<dbReference type="AlphaFoldDB" id="A0A2K3DKH7"/>
<evidence type="ECO:0000313" key="2">
    <source>
        <dbReference type="EMBL" id="PNW81021.1"/>
    </source>
</evidence>
<protein>
    <submittedName>
        <fullName evidence="2">Uncharacterized protein</fullName>
    </submittedName>
</protein>
<proteinExistence type="predicted"/>
<dbReference type="Gramene" id="PNW81021">
    <property type="protein sequence ID" value="PNW81021"/>
    <property type="gene ID" value="CHLRE_07g339550v5"/>
</dbReference>
<keyword evidence="3" id="KW-1185">Reference proteome</keyword>
<dbReference type="RefSeq" id="XP_042922897.1">
    <property type="nucleotide sequence ID" value="XM_043064329.1"/>
</dbReference>
<dbReference type="FunCoup" id="A0A2K3DKH7">
    <property type="interactions" value="47"/>
</dbReference>
<dbReference type="EMBL" id="CM008968">
    <property type="protein sequence ID" value="PNW81021.1"/>
    <property type="molecule type" value="Genomic_DNA"/>
</dbReference>
<feature type="region of interest" description="Disordered" evidence="1">
    <location>
        <begin position="86"/>
        <end position="116"/>
    </location>
</feature>
<gene>
    <name evidence="2" type="ORF">CHLRE_07g339550v5</name>
</gene>
<dbReference type="Proteomes" id="UP000006906">
    <property type="component" value="Chromosome 7"/>
</dbReference>
<feature type="compositionally biased region" description="Low complexity" evidence="1">
    <location>
        <begin position="101"/>
        <end position="116"/>
    </location>
</feature>
<dbReference type="InParanoid" id="A0A2K3DKH7"/>
<accession>A0A2K3DKH7</accession>
<reference evidence="2 3" key="1">
    <citation type="journal article" date="2007" name="Science">
        <title>The Chlamydomonas genome reveals the evolution of key animal and plant functions.</title>
        <authorList>
            <person name="Merchant S.S."/>
            <person name="Prochnik S.E."/>
            <person name="Vallon O."/>
            <person name="Harris E.H."/>
            <person name="Karpowicz S.J."/>
            <person name="Witman G.B."/>
            <person name="Terry A."/>
            <person name="Salamov A."/>
            <person name="Fritz-Laylin L.K."/>
            <person name="Marechal-Drouard L."/>
            <person name="Marshall W.F."/>
            <person name="Qu L.H."/>
            <person name="Nelson D.R."/>
            <person name="Sanderfoot A.A."/>
            <person name="Spalding M.H."/>
            <person name="Kapitonov V.V."/>
            <person name="Ren Q."/>
            <person name="Ferris P."/>
            <person name="Lindquist E."/>
            <person name="Shapiro H."/>
            <person name="Lucas S.M."/>
            <person name="Grimwood J."/>
            <person name="Schmutz J."/>
            <person name="Cardol P."/>
            <person name="Cerutti H."/>
            <person name="Chanfreau G."/>
            <person name="Chen C.L."/>
            <person name="Cognat V."/>
            <person name="Croft M.T."/>
            <person name="Dent R."/>
            <person name="Dutcher S."/>
            <person name="Fernandez E."/>
            <person name="Fukuzawa H."/>
            <person name="Gonzalez-Ballester D."/>
            <person name="Gonzalez-Halphen D."/>
            <person name="Hallmann A."/>
            <person name="Hanikenne M."/>
            <person name="Hippler M."/>
            <person name="Inwood W."/>
            <person name="Jabbari K."/>
            <person name="Kalanon M."/>
            <person name="Kuras R."/>
            <person name="Lefebvre P.A."/>
            <person name="Lemaire S.D."/>
            <person name="Lobanov A.V."/>
            <person name="Lohr M."/>
            <person name="Manuell A."/>
            <person name="Meier I."/>
            <person name="Mets L."/>
            <person name="Mittag M."/>
            <person name="Mittelmeier T."/>
            <person name="Moroney J.V."/>
            <person name="Moseley J."/>
            <person name="Napoli C."/>
            <person name="Nedelcu A.M."/>
            <person name="Niyogi K."/>
            <person name="Novoselov S.V."/>
            <person name="Paulsen I.T."/>
            <person name="Pazour G."/>
            <person name="Purton S."/>
            <person name="Ral J.P."/>
            <person name="Riano-Pachon D.M."/>
            <person name="Riekhof W."/>
            <person name="Rymarquis L."/>
            <person name="Schroda M."/>
            <person name="Stern D."/>
            <person name="Umen J."/>
            <person name="Willows R."/>
            <person name="Wilson N."/>
            <person name="Zimmer S.L."/>
            <person name="Allmer J."/>
            <person name="Balk J."/>
            <person name="Bisova K."/>
            <person name="Chen C.J."/>
            <person name="Elias M."/>
            <person name="Gendler K."/>
            <person name="Hauser C."/>
            <person name="Lamb M.R."/>
            <person name="Ledford H."/>
            <person name="Long J.C."/>
            <person name="Minagawa J."/>
            <person name="Page M.D."/>
            <person name="Pan J."/>
            <person name="Pootakham W."/>
            <person name="Roje S."/>
            <person name="Rose A."/>
            <person name="Stahlberg E."/>
            <person name="Terauchi A.M."/>
            <person name="Yang P."/>
            <person name="Ball S."/>
            <person name="Bowler C."/>
            <person name="Dieckmann C.L."/>
            <person name="Gladyshev V.N."/>
            <person name="Green P."/>
            <person name="Jorgensen R."/>
            <person name="Mayfield S."/>
            <person name="Mueller-Roeber B."/>
            <person name="Rajamani S."/>
            <person name="Sayre R.T."/>
            <person name="Brokstein P."/>
            <person name="Dubchak I."/>
            <person name="Goodstein D."/>
            <person name="Hornick L."/>
            <person name="Huang Y.W."/>
            <person name="Jhaveri J."/>
            <person name="Luo Y."/>
            <person name="Martinez D."/>
            <person name="Ngau W.C."/>
            <person name="Otillar B."/>
            <person name="Poliakov A."/>
            <person name="Porter A."/>
            <person name="Szajkowski L."/>
            <person name="Werner G."/>
            <person name="Zhou K."/>
            <person name="Grigoriev I.V."/>
            <person name="Rokhsar D.S."/>
            <person name="Grossman A.R."/>
        </authorList>
    </citation>
    <scope>NUCLEOTIDE SEQUENCE [LARGE SCALE GENOMIC DNA]</scope>
    <source>
        <strain evidence="3">CC-503</strain>
    </source>
</reference>
<dbReference type="GeneID" id="66054106"/>
<evidence type="ECO:0000256" key="1">
    <source>
        <dbReference type="SAM" id="MobiDB-lite"/>
    </source>
</evidence>
<dbReference type="KEGG" id="cre:CHLRE_07g339550v5"/>
<sequence length="116" mass="12818">MSCHRIFQALQECQRRYPRDHEFVCQHLTSKAGWCLFTGVCPAEVRDLEDCVGTTNASQIGTFVPPRCEHKAEALSACIEGHRSAAQRRTNECPSKGAKTPPQAQPQAQAPPVSQQ</sequence>
<evidence type="ECO:0000313" key="3">
    <source>
        <dbReference type="Proteomes" id="UP000006906"/>
    </source>
</evidence>
<dbReference type="OrthoDB" id="528820at2759"/>